<dbReference type="AlphaFoldDB" id="A0A1H9BLB3"/>
<evidence type="ECO:0000313" key="3">
    <source>
        <dbReference type="Proteomes" id="UP000199021"/>
    </source>
</evidence>
<name>A0A1H9BLB3_9BACT</name>
<evidence type="ECO:0008006" key="4">
    <source>
        <dbReference type="Google" id="ProtNLM"/>
    </source>
</evidence>
<keyword evidence="1" id="KW-0812">Transmembrane</keyword>
<keyword evidence="1" id="KW-1133">Transmembrane helix</keyword>
<feature type="transmembrane region" description="Helical" evidence="1">
    <location>
        <begin position="138"/>
        <end position="162"/>
    </location>
</feature>
<dbReference type="Proteomes" id="UP000199021">
    <property type="component" value="Unassembled WGS sequence"/>
</dbReference>
<evidence type="ECO:0000256" key="1">
    <source>
        <dbReference type="SAM" id="Phobius"/>
    </source>
</evidence>
<protein>
    <recommendedName>
        <fullName evidence="4">Yip1 domain-containing protein</fullName>
    </recommendedName>
</protein>
<reference evidence="3" key="1">
    <citation type="submission" date="2016-10" db="EMBL/GenBank/DDBJ databases">
        <authorList>
            <person name="Varghese N."/>
            <person name="Submissions S."/>
        </authorList>
    </citation>
    <scope>NUCLEOTIDE SEQUENCE [LARGE SCALE GENOMIC DNA]</scope>
    <source>
        <strain evidence="3">DSM 24740</strain>
    </source>
</reference>
<keyword evidence="1" id="KW-0472">Membrane</keyword>
<feature type="transmembrane region" description="Helical" evidence="1">
    <location>
        <begin position="92"/>
        <end position="118"/>
    </location>
</feature>
<keyword evidence="3" id="KW-1185">Reference proteome</keyword>
<sequence>MFFLAVAAGFLNIYLLQEFILTDEVYHNTLGERLAYDRIEKMLDGQRAYAWIAYALIPLSVLLQVLAISVCLMTGVVLSLSKLKFKQVFRVTLTMVSIISVFRLIPVLVLLIQGVTVMDDLLTSDYYSLLALVDRDSVAPWLQIPLAAVNVFHVLLIAGLIAGLRYFSNNSTSWAAVVGYGGGTLLWWVGLMYVQFVFK</sequence>
<gene>
    <name evidence="2" type="ORF">SAMN05444359_103178</name>
</gene>
<feature type="transmembrane region" description="Helical" evidence="1">
    <location>
        <begin position="174"/>
        <end position="198"/>
    </location>
</feature>
<accession>A0A1H9BLB3</accession>
<dbReference type="EMBL" id="FOFB01000003">
    <property type="protein sequence ID" value="SEP89750.1"/>
    <property type="molecule type" value="Genomic_DNA"/>
</dbReference>
<dbReference type="InParanoid" id="A0A1H9BLB3"/>
<dbReference type="STRING" id="478744.SAMN05444359_103178"/>
<evidence type="ECO:0000313" key="2">
    <source>
        <dbReference type="EMBL" id="SEP89750.1"/>
    </source>
</evidence>
<organism evidence="2 3">
    <name type="scientific">Neolewinella agarilytica</name>
    <dbReference type="NCBI Taxonomy" id="478744"/>
    <lineage>
        <taxon>Bacteria</taxon>
        <taxon>Pseudomonadati</taxon>
        <taxon>Bacteroidota</taxon>
        <taxon>Saprospiria</taxon>
        <taxon>Saprospirales</taxon>
        <taxon>Lewinellaceae</taxon>
        <taxon>Neolewinella</taxon>
    </lineage>
</organism>
<feature type="transmembrane region" description="Helical" evidence="1">
    <location>
        <begin position="51"/>
        <end position="80"/>
    </location>
</feature>
<proteinExistence type="predicted"/>